<accession>A0ABS8X8J9</accession>
<dbReference type="SUPFAM" id="SSF52218">
    <property type="entry name" value="Flavoproteins"/>
    <property type="match status" value="1"/>
</dbReference>
<feature type="domain" description="NADPH-dependent FMN reductase-like" evidence="5">
    <location>
        <begin position="1"/>
        <end position="141"/>
    </location>
</feature>
<evidence type="ECO:0000256" key="2">
    <source>
        <dbReference type="ARBA" id="ARBA00022630"/>
    </source>
</evidence>
<dbReference type="EMBL" id="JAJTWT010000002">
    <property type="protein sequence ID" value="MCE4537054.1"/>
    <property type="molecule type" value="Genomic_DNA"/>
</dbReference>
<keyword evidence="4 6" id="KW-0560">Oxidoreductase</keyword>
<evidence type="ECO:0000256" key="4">
    <source>
        <dbReference type="ARBA" id="ARBA00023002"/>
    </source>
</evidence>
<dbReference type="GO" id="GO:0052873">
    <property type="term" value="F:FMN reductase (NADPH) activity"/>
    <property type="evidence" value="ECO:0007669"/>
    <property type="project" value="UniProtKB-EC"/>
</dbReference>
<evidence type="ECO:0000256" key="3">
    <source>
        <dbReference type="ARBA" id="ARBA00022643"/>
    </source>
</evidence>
<comment type="caution">
    <text evidence="6">The sequence shown here is derived from an EMBL/GenBank/DDBJ whole genome shotgun (WGS) entry which is preliminary data.</text>
</comment>
<dbReference type="NCBIfam" id="TIGR03567">
    <property type="entry name" value="FMN_reduc_SsuE"/>
    <property type="match status" value="1"/>
</dbReference>
<evidence type="ECO:0000259" key="5">
    <source>
        <dbReference type="Pfam" id="PF03358"/>
    </source>
</evidence>
<keyword evidence="2" id="KW-0285">Flavoprotein</keyword>
<dbReference type="PANTHER" id="PTHR43408:SF1">
    <property type="entry name" value="FMN REDUCTASE (NADPH)"/>
    <property type="match status" value="1"/>
</dbReference>
<dbReference type="InterPro" id="IPR005025">
    <property type="entry name" value="FMN_Rdtase-like_dom"/>
</dbReference>
<comment type="similarity">
    <text evidence="1">Belongs to the SsuE family.</text>
</comment>
<dbReference type="PANTHER" id="PTHR43408">
    <property type="entry name" value="FMN REDUCTASE (NADPH)"/>
    <property type="match status" value="1"/>
</dbReference>
<protein>
    <submittedName>
        <fullName evidence="6">NADPH-dependent FMN reductase</fullName>
        <ecNumber evidence="6">1.5.1.38</ecNumber>
    </submittedName>
</protein>
<reference evidence="6 7" key="1">
    <citation type="submission" date="2021-12" db="EMBL/GenBank/DDBJ databases">
        <title>Genome seq of p7.</title>
        <authorList>
            <person name="Seo T."/>
        </authorList>
    </citation>
    <scope>NUCLEOTIDE SEQUENCE [LARGE SCALE GENOMIC DNA]</scope>
    <source>
        <strain evidence="6 7">P7</strain>
    </source>
</reference>
<evidence type="ECO:0000313" key="7">
    <source>
        <dbReference type="Proteomes" id="UP001201463"/>
    </source>
</evidence>
<dbReference type="Pfam" id="PF03358">
    <property type="entry name" value="FMN_red"/>
    <property type="match status" value="1"/>
</dbReference>
<proteinExistence type="inferred from homology"/>
<gene>
    <name evidence="6" type="primary">ssuE</name>
    <name evidence="6" type="ORF">LXT12_07310</name>
</gene>
<name>A0ABS8X8J9_9BURK</name>
<dbReference type="Gene3D" id="3.40.50.360">
    <property type="match status" value="1"/>
</dbReference>
<organism evidence="6 7">
    <name type="scientific">Pelomonas caseinilytica</name>
    <dbReference type="NCBI Taxonomy" id="2906763"/>
    <lineage>
        <taxon>Bacteria</taxon>
        <taxon>Pseudomonadati</taxon>
        <taxon>Pseudomonadota</taxon>
        <taxon>Betaproteobacteria</taxon>
        <taxon>Burkholderiales</taxon>
        <taxon>Sphaerotilaceae</taxon>
        <taxon>Roseateles</taxon>
    </lineage>
</organism>
<dbReference type="InterPro" id="IPR020048">
    <property type="entry name" value="NADPH-dep_FMN_reduc_SsuE"/>
</dbReference>
<evidence type="ECO:0000256" key="1">
    <source>
        <dbReference type="ARBA" id="ARBA00005990"/>
    </source>
</evidence>
<dbReference type="Proteomes" id="UP001201463">
    <property type="component" value="Unassembled WGS sequence"/>
</dbReference>
<keyword evidence="3" id="KW-0288">FMN</keyword>
<sequence>MHITSLSASPSERSRSAWLTQFALTRLEGRDTRHDDIVVRTLPPAALLAADVQDPAIAAAVRAVEQADLVIVGTPIYKAAYSGLLKVFLDLLPPDALRGKLVLPLATGGSPAHLLALDYALKPVLSALGARHVLDGVFATDAQLRRHEAGGFVPEADLIARLDRALAPLAPRMRIHLEPLQPALSC</sequence>
<dbReference type="InterPro" id="IPR029039">
    <property type="entry name" value="Flavoprotein-like_sf"/>
</dbReference>
<dbReference type="RefSeq" id="WP_233390777.1">
    <property type="nucleotide sequence ID" value="NZ_JAJTWT010000002.1"/>
</dbReference>
<dbReference type="InterPro" id="IPR051814">
    <property type="entry name" value="NAD(P)H-dep_FMN_reductase"/>
</dbReference>
<dbReference type="EC" id="1.5.1.38" evidence="6"/>
<evidence type="ECO:0000313" key="6">
    <source>
        <dbReference type="EMBL" id="MCE4537054.1"/>
    </source>
</evidence>
<keyword evidence="7" id="KW-1185">Reference proteome</keyword>